<feature type="region of interest" description="Disordered" evidence="5">
    <location>
        <begin position="1"/>
        <end position="24"/>
    </location>
</feature>
<dbReference type="PANTHER" id="PTHR30168">
    <property type="entry name" value="PUTATIVE MEMBRANE PROTEIN YPFJ"/>
    <property type="match status" value="1"/>
</dbReference>
<keyword evidence="8" id="KW-1185">Reference proteome</keyword>
<evidence type="ECO:0000313" key="7">
    <source>
        <dbReference type="EMBL" id="MBB6520328.1"/>
    </source>
</evidence>
<evidence type="ECO:0000256" key="1">
    <source>
        <dbReference type="ARBA" id="ARBA00004167"/>
    </source>
</evidence>
<gene>
    <name evidence="7" type="ORF">HNR48_000606</name>
</gene>
<comment type="caution">
    <text evidence="7">The sequence shown here is derived from an EMBL/GenBank/DDBJ whole genome shotgun (WGS) entry which is preliminary data.</text>
</comment>
<dbReference type="FunCoup" id="A0A7X0JRI9">
    <property type="interactions" value="54"/>
</dbReference>
<dbReference type="InParanoid" id="A0A7X0JRI9"/>
<dbReference type="GO" id="GO:0016020">
    <property type="term" value="C:membrane"/>
    <property type="evidence" value="ECO:0007669"/>
    <property type="project" value="UniProtKB-SubCell"/>
</dbReference>
<proteinExistence type="predicted"/>
<protein>
    <recommendedName>
        <fullName evidence="9">Metalloprotease</fullName>
    </recommendedName>
</protein>
<evidence type="ECO:0000256" key="6">
    <source>
        <dbReference type="SAM" id="Phobius"/>
    </source>
</evidence>
<name>A0A7X0JRI9_9GAMM</name>
<reference evidence="7 8" key="1">
    <citation type="submission" date="2020-08" db="EMBL/GenBank/DDBJ databases">
        <title>Genomic Encyclopedia of Type Strains, Phase IV (KMG-IV): sequencing the most valuable type-strain genomes for metagenomic binning, comparative biology and taxonomic classification.</title>
        <authorList>
            <person name="Goeker M."/>
        </authorList>
    </citation>
    <scope>NUCLEOTIDE SEQUENCE [LARGE SCALE GENOMIC DNA]</scope>
    <source>
        <strain evidence="7 8">DSM 22368</strain>
    </source>
</reference>
<feature type="transmembrane region" description="Helical" evidence="6">
    <location>
        <begin position="48"/>
        <end position="67"/>
    </location>
</feature>
<evidence type="ECO:0000313" key="8">
    <source>
        <dbReference type="Proteomes" id="UP000528457"/>
    </source>
</evidence>
<accession>A0A7X0JRI9</accession>
<dbReference type="Pfam" id="PF04228">
    <property type="entry name" value="Zn_peptidase"/>
    <property type="match status" value="1"/>
</dbReference>
<comment type="subcellular location">
    <subcellularLocation>
        <location evidence="1">Membrane</location>
        <topology evidence="1">Single-pass membrane protein</topology>
    </subcellularLocation>
</comment>
<evidence type="ECO:0000256" key="5">
    <source>
        <dbReference type="SAM" id="MobiDB-lite"/>
    </source>
</evidence>
<keyword evidence="2 6" id="KW-0812">Transmembrane</keyword>
<dbReference type="Proteomes" id="UP000528457">
    <property type="component" value="Unassembled WGS sequence"/>
</dbReference>
<dbReference type="EMBL" id="JACHHT010000001">
    <property type="protein sequence ID" value="MBB6520328.1"/>
    <property type="molecule type" value="Genomic_DNA"/>
</dbReference>
<evidence type="ECO:0000256" key="3">
    <source>
        <dbReference type="ARBA" id="ARBA00022989"/>
    </source>
</evidence>
<keyword evidence="3 6" id="KW-1133">Transmembrane helix</keyword>
<dbReference type="InterPro" id="IPR007343">
    <property type="entry name" value="Uncharacterised_pept_Zn_put"/>
</dbReference>
<evidence type="ECO:0008006" key="9">
    <source>
        <dbReference type="Google" id="ProtNLM"/>
    </source>
</evidence>
<evidence type="ECO:0000256" key="2">
    <source>
        <dbReference type="ARBA" id="ARBA00022692"/>
    </source>
</evidence>
<dbReference type="RefSeq" id="WP_166851594.1">
    <property type="nucleotide sequence ID" value="NZ_JAAONY010000001.1"/>
</dbReference>
<keyword evidence="4 6" id="KW-0472">Membrane</keyword>
<organism evidence="7 8">
    <name type="scientific">Pseudoteredinibacter isoporae</name>
    <dbReference type="NCBI Taxonomy" id="570281"/>
    <lineage>
        <taxon>Bacteria</taxon>
        <taxon>Pseudomonadati</taxon>
        <taxon>Pseudomonadota</taxon>
        <taxon>Gammaproteobacteria</taxon>
        <taxon>Cellvibrionales</taxon>
        <taxon>Cellvibrionaceae</taxon>
        <taxon>Pseudoteredinibacter</taxon>
    </lineage>
</organism>
<dbReference type="PANTHER" id="PTHR30168:SF0">
    <property type="entry name" value="INNER MEMBRANE PROTEIN"/>
    <property type="match status" value="1"/>
</dbReference>
<dbReference type="AlphaFoldDB" id="A0A7X0JRI9"/>
<sequence length="299" mass="32726">MKWRNSRRSSNVDDQRSNSPARFGGGGRGMASFLPIIRMLIGTKVGRIVLVVGVIAYFLGFNPMNLLQPGQQGISQAKVQNSQEDNLRADFVTAVLGQTEDVWGSIFKQSFGKAYPEPRLVLFRNGVRSACGQASSAMGPFYCPGDNKVYLDLGFFDELARRHGAPGDFAQAYVIAHEVGHHLQNVFGVLDKTHQAKRRLSKTEGNALQVRVELQADCYAGVWAHHAQKQQKILEAGDVEEALQAASAIGDDTLQKQAQGYVVPDAFTHGSAEQRIRWFSNGLKNGSLQACDTFKAASL</sequence>
<evidence type="ECO:0000256" key="4">
    <source>
        <dbReference type="ARBA" id="ARBA00023136"/>
    </source>
</evidence>